<keyword evidence="4" id="KW-1005">Bacterial flagellum biogenesis</keyword>
<dbReference type="Proteomes" id="UP000743899">
    <property type="component" value="Unassembled WGS sequence"/>
</dbReference>
<protein>
    <recommendedName>
        <fullName evidence="4">Translational regulator CsrA</fullName>
    </recommendedName>
</protein>
<dbReference type="PANTHER" id="PTHR34984">
    <property type="entry name" value="CARBON STORAGE REGULATOR"/>
    <property type="match status" value="1"/>
</dbReference>
<keyword evidence="6" id="KW-1185">Reference proteome</keyword>
<name>A0ABW9ZZU3_9BACI</name>
<dbReference type="RefSeq" id="WP_161919533.1">
    <property type="nucleotide sequence ID" value="NZ_JAACYS010000007.1"/>
</dbReference>
<comment type="function">
    <text evidence="4">A translational regulator that binds mRNA to regulate translation initiation and/or mRNA stability. Usually binds in the 5'-UTR at or near the Shine-Dalgarno sequence preventing ribosome-binding, thus repressing translation. Its main target seems to be the major flagellin gene, while its function is anatagonized by FliW.</text>
</comment>
<evidence type="ECO:0000256" key="1">
    <source>
        <dbReference type="ARBA" id="ARBA00022490"/>
    </source>
</evidence>
<dbReference type="PANTHER" id="PTHR34984:SF1">
    <property type="entry name" value="CARBON STORAGE REGULATOR"/>
    <property type="match status" value="1"/>
</dbReference>
<accession>A0ABW9ZZU3</accession>
<evidence type="ECO:0000256" key="2">
    <source>
        <dbReference type="ARBA" id="ARBA00022845"/>
    </source>
</evidence>
<keyword evidence="3 4" id="KW-0694">RNA-binding</keyword>
<evidence type="ECO:0000313" key="6">
    <source>
        <dbReference type="Proteomes" id="UP000743899"/>
    </source>
</evidence>
<dbReference type="InterPro" id="IPR036107">
    <property type="entry name" value="CsrA_sf"/>
</dbReference>
<gene>
    <name evidence="4 5" type="primary">csrA</name>
    <name evidence="5" type="ORF">GW534_02770</name>
</gene>
<keyword evidence="2 4" id="KW-0810">Translation regulation</keyword>
<proteinExistence type="inferred from homology"/>
<dbReference type="SUPFAM" id="SSF117130">
    <property type="entry name" value="CsrA-like"/>
    <property type="match status" value="1"/>
</dbReference>
<evidence type="ECO:0000313" key="5">
    <source>
        <dbReference type="EMBL" id="NCU16696.1"/>
    </source>
</evidence>
<dbReference type="HAMAP" id="MF_00167">
    <property type="entry name" value="CsrA"/>
    <property type="match status" value="1"/>
</dbReference>
<keyword evidence="1 4" id="KW-0963">Cytoplasm</keyword>
<evidence type="ECO:0000256" key="3">
    <source>
        <dbReference type="ARBA" id="ARBA00022884"/>
    </source>
</evidence>
<dbReference type="NCBIfam" id="TIGR00202">
    <property type="entry name" value="csrA"/>
    <property type="match status" value="1"/>
</dbReference>
<dbReference type="InterPro" id="IPR003751">
    <property type="entry name" value="CsrA"/>
</dbReference>
<evidence type="ECO:0000256" key="4">
    <source>
        <dbReference type="HAMAP-Rule" id="MF_00167"/>
    </source>
</evidence>
<dbReference type="Gene3D" id="2.60.40.4380">
    <property type="entry name" value="Translational regulator CsrA"/>
    <property type="match status" value="1"/>
</dbReference>
<organism evidence="5 6">
    <name type="scientific">Pallidibacillus pasinlerensis</name>
    <dbReference type="NCBI Taxonomy" id="2703818"/>
    <lineage>
        <taxon>Bacteria</taxon>
        <taxon>Bacillati</taxon>
        <taxon>Bacillota</taxon>
        <taxon>Bacilli</taxon>
        <taxon>Bacillales</taxon>
        <taxon>Bacillaceae</taxon>
        <taxon>Pallidibacillus</taxon>
    </lineage>
</organism>
<comment type="subcellular location">
    <subcellularLocation>
        <location evidence="4">Cytoplasm</location>
    </subcellularLocation>
</comment>
<comment type="similarity">
    <text evidence="4">Belongs to the CsrA/RsmA family.</text>
</comment>
<reference evidence="5 6" key="1">
    <citation type="submission" date="2020-01" db="EMBL/GenBank/DDBJ databases">
        <title>A novel Bacillus sp. from Pasinler.</title>
        <authorList>
            <person name="Adiguzel A."/>
            <person name="Ay H."/>
            <person name="Baltaci M.O."/>
        </authorList>
    </citation>
    <scope>NUCLEOTIDE SEQUENCE [LARGE SCALE GENOMIC DNA]</scope>
    <source>
        <strain evidence="5 6">P1</strain>
    </source>
</reference>
<comment type="subunit">
    <text evidence="4">Homodimer; the beta-strands of each monomer intercalate to form a hydrophobic core, while the alpha-helices form wings that extend away from the core.</text>
</comment>
<dbReference type="NCBIfam" id="NF002469">
    <property type="entry name" value="PRK01712.1"/>
    <property type="match status" value="1"/>
</dbReference>
<keyword evidence="4" id="KW-0678">Repressor</keyword>
<sequence>MLILSRKKGEAIQIGDGIEIRVVSIQGDQVKIGIDAPKSVEVFRKEIYDQIQAENKQAAVASPNLFKLIPKNDKK</sequence>
<dbReference type="EMBL" id="JAACYS010000007">
    <property type="protein sequence ID" value="NCU16696.1"/>
    <property type="molecule type" value="Genomic_DNA"/>
</dbReference>
<comment type="caution">
    <text evidence="5">The sequence shown here is derived from an EMBL/GenBank/DDBJ whole genome shotgun (WGS) entry which is preliminary data.</text>
</comment>
<dbReference type="Pfam" id="PF02599">
    <property type="entry name" value="CsrA"/>
    <property type="match status" value="1"/>
</dbReference>